<dbReference type="AlphaFoldDB" id="A0A0B7GU38"/>
<accession>A0A0B7GU38</accession>
<gene>
    <name evidence="1" type="ORF">TPHV1_30079</name>
</gene>
<evidence type="ECO:0000313" key="1">
    <source>
        <dbReference type="EMBL" id="CEM62184.1"/>
    </source>
</evidence>
<organism evidence="1 2">
    <name type="scientific">Treponema phagedenis</name>
    <dbReference type="NCBI Taxonomy" id="162"/>
    <lineage>
        <taxon>Bacteria</taxon>
        <taxon>Pseudomonadati</taxon>
        <taxon>Spirochaetota</taxon>
        <taxon>Spirochaetia</taxon>
        <taxon>Spirochaetales</taxon>
        <taxon>Treponemataceae</taxon>
        <taxon>Treponema</taxon>
    </lineage>
</organism>
<dbReference type="OrthoDB" id="9923299at2"/>
<keyword evidence="2" id="KW-1185">Reference proteome</keyword>
<evidence type="ECO:0000313" key="2">
    <source>
        <dbReference type="Proteomes" id="UP000042527"/>
    </source>
</evidence>
<dbReference type="RefSeq" id="WP_044634724.1">
    <property type="nucleotide sequence ID" value="NZ_CDNC01000023.1"/>
</dbReference>
<reference evidence="2" key="1">
    <citation type="submission" date="2015-01" db="EMBL/GenBank/DDBJ databases">
        <authorList>
            <person name="Manzoor Shahid"/>
            <person name="Zubair Saima"/>
        </authorList>
    </citation>
    <scope>NUCLEOTIDE SEQUENCE [LARGE SCALE GENOMIC DNA]</scope>
    <source>
        <strain evidence="2">V1</strain>
    </source>
</reference>
<name>A0A0B7GU38_TREPH</name>
<protein>
    <submittedName>
        <fullName evidence="1">Uncharacterized protein</fullName>
    </submittedName>
</protein>
<proteinExistence type="predicted"/>
<sequence length="167" mass="19159">MKTDARVEIVHYKNNELTVRIIGDIDKRQMDLYIQHRRDLFRKEAQSLRAGEKPYTVPPIELELSDKRKKRTTGKNSQNTKLHGIIRIIANSTGNAFDVVKYEIKRKAMNELNYPVMKNGWGEVVWNTIYHEPFPQSEADCSPVEASLLIEAAYLLAADLGIFIGDI</sequence>
<dbReference type="EMBL" id="CDNC01000023">
    <property type="protein sequence ID" value="CEM62184.1"/>
    <property type="molecule type" value="Genomic_DNA"/>
</dbReference>
<dbReference type="Proteomes" id="UP000042527">
    <property type="component" value="Unassembled WGS sequence"/>
</dbReference>